<accession>A0A6J2KL91</accession>
<dbReference type="PROSITE" id="PS50089">
    <property type="entry name" value="ZF_RING_2"/>
    <property type="match status" value="1"/>
</dbReference>
<dbReference type="Gene3D" id="3.30.40.10">
    <property type="entry name" value="Zinc/RING finger domain, C3HC4 (zinc finger)"/>
    <property type="match status" value="1"/>
</dbReference>
<protein>
    <submittedName>
        <fullName evidence="8 9">E3 ubiquitin-protein ligase rififylin isoform X1</fullName>
    </submittedName>
</protein>
<evidence type="ECO:0000256" key="1">
    <source>
        <dbReference type="ARBA" id="ARBA00004202"/>
    </source>
</evidence>
<dbReference type="RefSeq" id="XP_028040928.1">
    <property type="nucleotide sequence ID" value="XM_028185127.1"/>
</dbReference>
<dbReference type="CDD" id="cd15750">
    <property type="entry name" value="FYVE_CARP"/>
    <property type="match status" value="1"/>
</dbReference>
<dbReference type="SMART" id="SM00184">
    <property type="entry name" value="RING"/>
    <property type="match status" value="2"/>
</dbReference>
<dbReference type="AlphaFoldDB" id="A0A6J2KL91"/>
<dbReference type="Pfam" id="PF22968">
    <property type="entry name" value="RNF34L-like_3rd"/>
    <property type="match status" value="1"/>
</dbReference>
<dbReference type="SUPFAM" id="SSF68906">
    <property type="entry name" value="SAP domain"/>
    <property type="match status" value="1"/>
</dbReference>
<keyword evidence="7" id="KW-1185">Reference proteome</keyword>
<dbReference type="InterPro" id="IPR036361">
    <property type="entry name" value="SAP_dom_sf"/>
</dbReference>
<dbReference type="CDD" id="cd16500">
    <property type="entry name" value="RING-HC_CARP"/>
    <property type="match status" value="1"/>
</dbReference>
<dbReference type="InterPro" id="IPR055111">
    <property type="entry name" value="RNF34_RFFL_HeH"/>
</dbReference>
<dbReference type="PANTHER" id="PTHR14879">
    <property type="entry name" value="CASPASE REGULATOR, RING FINGER DOMAIN-CONTAINING"/>
    <property type="match status" value="1"/>
</dbReference>
<evidence type="ECO:0000256" key="3">
    <source>
        <dbReference type="ARBA" id="ARBA00022833"/>
    </source>
</evidence>
<evidence type="ECO:0000313" key="7">
    <source>
        <dbReference type="Proteomes" id="UP000504629"/>
    </source>
</evidence>
<keyword evidence="2 4" id="KW-0863">Zinc-finger</keyword>
<dbReference type="KEGG" id="bman:114250991"/>
<feature type="compositionally biased region" description="Pro residues" evidence="5">
    <location>
        <begin position="133"/>
        <end position="142"/>
    </location>
</feature>
<feature type="domain" description="RING-type" evidence="6">
    <location>
        <begin position="396"/>
        <end position="431"/>
    </location>
</feature>
<organism evidence="7 9">
    <name type="scientific">Bombyx mandarina</name>
    <name type="common">Wild silk moth</name>
    <name type="synonym">Wild silkworm</name>
    <dbReference type="NCBI Taxonomy" id="7092"/>
    <lineage>
        <taxon>Eukaryota</taxon>
        <taxon>Metazoa</taxon>
        <taxon>Ecdysozoa</taxon>
        <taxon>Arthropoda</taxon>
        <taxon>Hexapoda</taxon>
        <taxon>Insecta</taxon>
        <taxon>Pterygota</taxon>
        <taxon>Neoptera</taxon>
        <taxon>Endopterygota</taxon>
        <taxon>Lepidoptera</taxon>
        <taxon>Glossata</taxon>
        <taxon>Ditrysia</taxon>
        <taxon>Bombycoidea</taxon>
        <taxon>Bombycidae</taxon>
        <taxon>Bombycinae</taxon>
        <taxon>Bombyx</taxon>
    </lineage>
</organism>
<dbReference type="OrthoDB" id="3045089at2759"/>
<dbReference type="InterPro" id="IPR013083">
    <property type="entry name" value="Znf_RING/FYVE/PHD"/>
</dbReference>
<feature type="region of interest" description="Disordered" evidence="5">
    <location>
        <begin position="129"/>
        <end position="214"/>
    </location>
</feature>
<dbReference type="GO" id="GO:0043161">
    <property type="term" value="P:proteasome-mediated ubiquitin-dependent protein catabolic process"/>
    <property type="evidence" value="ECO:0007669"/>
    <property type="project" value="TreeGrafter"/>
</dbReference>
<evidence type="ECO:0000256" key="2">
    <source>
        <dbReference type="ARBA" id="ARBA00022771"/>
    </source>
</evidence>
<dbReference type="Pfam" id="PF13920">
    <property type="entry name" value="zf-C3HC4_3"/>
    <property type="match status" value="1"/>
</dbReference>
<keyword evidence="3" id="KW-0862">Zinc</keyword>
<feature type="compositionally biased region" description="Basic and acidic residues" evidence="5">
    <location>
        <begin position="254"/>
        <end position="272"/>
    </location>
</feature>
<dbReference type="GO" id="GO:0005886">
    <property type="term" value="C:plasma membrane"/>
    <property type="evidence" value="ECO:0007669"/>
    <property type="project" value="UniProtKB-SubCell"/>
</dbReference>
<dbReference type="InterPro" id="IPR011011">
    <property type="entry name" value="Znf_FYVE_PHD"/>
</dbReference>
<dbReference type="InterPro" id="IPR057299">
    <property type="entry name" value="RNF34_RFFL_SAP"/>
</dbReference>
<dbReference type="SUPFAM" id="SSF57850">
    <property type="entry name" value="RING/U-box"/>
    <property type="match status" value="1"/>
</dbReference>
<evidence type="ECO:0000259" key="6">
    <source>
        <dbReference type="PROSITE" id="PS50089"/>
    </source>
</evidence>
<dbReference type="FunFam" id="3.30.40.10:FF:000110">
    <property type="entry name" value="E3 ubiquitin-protein ligase RNF34 isoform X1"/>
    <property type="match status" value="1"/>
</dbReference>
<keyword evidence="2 4" id="KW-0479">Metal-binding</keyword>
<name>A0A6J2KL91_BOMMA</name>
<proteinExistence type="predicted"/>
<evidence type="ECO:0000313" key="8">
    <source>
        <dbReference type="RefSeq" id="XP_028040928.1"/>
    </source>
</evidence>
<dbReference type="InterPro" id="IPR001841">
    <property type="entry name" value="Znf_RING"/>
</dbReference>
<evidence type="ECO:0000256" key="4">
    <source>
        <dbReference type="PROSITE-ProRule" id="PRU00175"/>
    </source>
</evidence>
<dbReference type="Pfam" id="PF23632">
    <property type="entry name" value="SAP_RNF34_RFFL"/>
    <property type="match status" value="1"/>
</dbReference>
<feature type="region of interest" description="Disordered" evidence="5">
    <location>
        <begin position="232"/>
        <end position="324"/>
    </location>
</feature>
<reference evidence="8 9" key="1">
    <citation type="submission" date="2025-04" db="UniProtKB">
        <authorList>
            <consortium name="RefSeq"/>
        </authorList>
    </citation>
    <scope>IDENTIFICATION</scope>
    <source>
        <tissue evidence="8 9">Silk gland</tissue>
    </source>
</reference>
<evidence type="ECO:0000256" key="5">
    <source>
        <dbReference type="SAM" id="MobiDB-lite"/>
    </source>
</evidence>
<comment type="subcellular location">
    <subcellularLocation>
        <location evidence="1">Cell membrane</location>
        <topology evidence="1">Peripheral membrane protein</topology>
    </subcellularLocation>
</comment>
<dbReference type="GO" id="GO:0070936">
    <property type="term" value="P:protein K48-linked ubiquitination"/>
    <property type="evidence" value="ECO:0007669"/>
    <property type="project" value="TreeGrafter"/>
</dbReference>
<dbReference type="SUPFAM" id="SSF57903">
    <property type="entry name" value="FYVE/PHD zinc finger"/>
    <property type="match status" value="1"/>
</dbReference>
<sequence>MPCESCAVQFSVFRHKRVCGECERYYCSRCLRRGGGSMCAPCRVLSTRPLSRANIAHLKVRDLQCFLHRQNVSTRGCVEKEELVGLCVTHVNSTAYRRRSSRNENSPFSSLKGLTVNINEFISSTFNLRPASQPYPAPPPPTRSCHNNSHSHVPGQPASDRLTTSGSRHPGGAAPRSERFTTTPGGEADIRVPIPQWTPEGERTPSRSPSVPLDTADCFEIEDLDDQGWELITRPADPLPNDSEILLSATDNPPPREEREERRETEPEREAEPPAASPEPATLSPGLGSHNRAASELELRPSAPHPDTGSLQDEPLPATNHGSAESAADVALEALGSEAALEALSVRQLKRLLLRHRVEYRGAIERADLLERARTLWRDQRAHAADPELLPLEDACKICMAARLECVLLECGHIATCTQCSSRLAECPICRRFVVRAVRFFRS</sequence>
<dbReference type="InterPro" id="IPR051728">
    <property type="entry name" value="RING-FYVE_E3_ubiquitin-ligase"/>
</dbReference>
<evidence type="ECO:0000313" key="9">
    <source>
        <dbReference type="RefSeq" id="XP_028040929.1"/>
    </source>
</evidence>
<dbReference type="RefSeq" id="XP_028040929.1">
    <property type="nucleotide sequence ID" value="XM_028185128.1"/>
</dbReference>
<dbReference type="GO" id="GO:0061630">
    <property type="term" value="F:ubiquitin protein ligase activity"/>
    <property type="evidence" value="ECO:0007669"/>
    <property type="project" value="TreeGrafter"/>
</dbReference>
<dbReference type="Proteomes" id="UP000504629">
    <property type="component" value="Unplaced"/>
</dbReference>
<dbReference type="GO" id="GO:0005737">
    <property type="term" value="C:cytoplasm"/>
    <property type="evidence" value="ECO:0007669"/>
    <property type="project" value="TreeGrafter"/>
</dbReference>
<dbReference type="GeneID" id="114250991"/>
<gene>
    <name evidence="8 9" type="primary">LOC114250991</name>
</gene>
<dbReference type="GO" id="GO:0008270">
    <property type="term" value="F:zinc ion binding"/>
    <property type="evidence" value="ECO:0007669"/>
    <property type="project" value="UniProtKB-KW"/>
</dbReference>
<dbReference type="GO" id="GO:1902042">
    <property type="term" value="P:negative regulation of extrinsic apoptotic signaling pathway via death domain receptors"/>
    <property type="evidence" value="ECO:0007669"/>
    <property type="project" value="TreeGrafter"/>
</dbReference>
<dbReference type="Gene3D" id="1.10.720.140">
    <property type="match status" value="1"/>
</dbReference>
<dbReference type="PANTHER" id="PTHR14879:SF15">
    <property type="entry name" value="E3 UBIQUITIN-PROTEIN LIGASE RIFIFYLIN-LIKE PROTEIN"/>
    <property type="match status" value="1"/>
</dbReference>